<reference evidence="1 2" key="1">
    <citation type="journal article" date="2020" name="Cell">
        <title>Large-Scale Comparative Analyses of Tick Genomes Elucidate Their Genetic Diversity and Vector Capacities.</title>
        <authorList>
            <consortium name="Tick Genome and Microbiome Consortium (TIGMIC)"/>
            <person name="Jia N."/>
            <person name="Wang J."/>
            <person name="Shi W."/>
            <person name="Du L."/>
            <person name="Sun Y."/>
            <person name="Zhan W."/>
            <person name="Jiang J.F."/>
            <person name="Wang Q."/>
            <person name="Zhang B."/>
            <person name="Ji P."/>
            <person name="Bell-Sakyi L."/>
            <person name="Cui X.M."/>
            <person name="Yuan T.T."/>
            <person name="Jiang B.G."/>
            <person name="Yang W.F."/>
            <person name="Lam T.T."/>
            <person name="Chang Q.C."/>
            <person name="Ding S.J."/>
            <person name="Wang X.J."/>
            <person name="Zhu J.G."/>
            <person name="Ruan X.D."/>
            <person name="Zhao L."/>
            <person name="Wei J.T."/>
            <person name="Ye R.Z."/>
            <person name="Que T.C."/>
            <person name="Du C.H."/>
            <person name="Zhou Y.H."/>
            <person name="Cheng J.X."/>
            <person name="Dai P.F."/>
            <person name="Guo W.B."/>
            <person name="Han X.H."/>
            <person name="Huang E.J."/>
            <person name="Li L.F."/>
            <person name="Wei W."/>
            <person name="Gao Y.C."/>
            <person name="Liu J.Z."/>
            <person name="Shao H.Z."/>
            <person name="Wang X."/>
            <person name="Wang C.C."/>
            <person name="Yang T.C."/>
            <person name="Huo Q.B."/>
            <person name="Li W."/>
            <person name="Chen H.Y."/>
            <person name="Chen S.E."/>
            <person name="Zhou L.G."/>
            <person name="Ni X.B."/>
            <person name="Tian J.H."/>
            <person name="Sheng Y."/>
            <person name="Liu T."/>
            <person name="Pan Y.S."/>
            <person name="Xia L.Y."/>
            <person name="Li J."/>
            <person name="Zhao F."/>
            <person name="Cao W.C."/>
        </authorList>
    </citation>
    <scope>NUCLEOTIDE SEQUENCE [LARGE SCALE GENOMIC DNA]</scope>
    <source>
        <strain evidence="1">Iper-2018</strain>
    </source>
</reference>
<evidence type="ECO:0000313" key="2">
    <source>
        <dbReference type="Proteomes" id="UP000805193"/>
    </source>
</evidence>
<feature type="non-terminal residue" evidence="1">
    <location>
        <position position="1"/>
    </location>
</feature>
<keyword evidence="2" id="KW-1185">Reference proteome</keyword>
<evidence type="ECO:0000313" key="1">
    <source>
        <dbReference type="EMBL" id="KAG0414669.1"/>
    </source>
</evidence>
<organism evidence="1 2">
    <name type="scientific">Ixodes persulcatus</name>
    <name type="common">Taiga tick</name>
    <dbReference type="NCBI Taxonomy" id="34615"/>
    <lineage>
        <taxon>Eukaryota</taxon>
        <taxon>Metazoa</taxon>
        <taxon>Ecdysozoa</taxon>
        <taxon>Arthropoda</taxon>
        <taxon>Chelicerata</taxon>
        <taxon>Arachnida</taxon>
        <taxon>Acari</taxon>
        <taxon>Parasitiformes</taxon>
        <taxon>Ixodida</taxon>
        <taxon>Ixodoidea</taxon>
        <taxon>Ixodidae</taxon>
        <taxon>Ixodinae</taxon>
        <taxon>Ixodes</taxon>
    </lineage>
</organism>
<sequence length="219" mass="24008">LYFISASHLPMDVADDGVGWTPTTSTPRLHSPGTIIVKLTGNTNWASVSPTTIGQAVQQSARLTKQNCDPVNTPWQWTHITTLPPPNSLFFNNSLSKANYIPPTRQKTSLLVTIKGPTFSRHSILCSTVFRLYLPRPNSQQCRHCFSLEHRSLVCPNRAEFVCSPPTSVMTVIPDAPTVTGNTRQQTPPALHASKQDSPYINEPGPGTAGTFILKDHPL</sequence>
<protein>
    <submittedName>
        <fullName evidence="1">Uncharacterized protein</fullName>
    </submittedName>
</protein>
<comment type="caution">
    <text evidence="1">The sequence shown here is derived from an EMBL/GenBank/DDBJ whole genome shotgun (WGS) entry which is preliminary data.</text>
</comment>
<dbReference type="Proteomes" id="UP000805193">
    <property type="component" value="Unassembled WGS sequence"/>
</dbReference>
<accession>A0AC60P5F2</accession>
<proteinExistence type="predicted"/>
<gene>
    <name evidence="1" type="ORF">HPB47_008161</name>
</gene>
<name>A0AC60P5F2_IXOPE</name>
<dbReference type="EMBL" id="JABSTQ010011156">
    <property type="protein sequence ID" value="KAG0414669.1"/>
    <property type="molecule type" value="Genomic_DNA"/>
</dbReference>